<reference evidence="1 2" key="1">
    <citation type="journal article" date="2019" name="Commun. Biol.">
        <title>The bagworm genome reveals a unique fibroin gene that provides high tensile strength.</title>
        <authorList>
            <person name="Kono N."/>
            <person name="Nakamura H."/>
            <person name="Ohtoshi R."/>
            <person name="Tomita M."/>
            <person name="Numata K."/>
            <person name="Arakawa K."/>
        </authorList>
    </citation>
    <scope>NUCLEOTIDE SEQUENCE [LARGE SCALE GENOMIC DNA]</scope>
</reference>
<dbReference type="AlphaFoldDB" id="A0A4C1V1Z6"/>
<comment type="caution">
    <text evidence="1">The sequence shown here is derived from an EMBL/GenBank/DDBJ whole genome shotgun (WGS) entry which is preliminary data.</text>
</comment>
<sequence length="132" mass="15035">MRAFKPAHSIIQIHTYQWSQAVSSKSVAGPPVRERLTTRRATFEYFLRHTREVCIELCGSSRDRVAVLPNFGKFRHLGHTTSSLPHPEMSASDHRLLTYSIDSTNTIVAYAESVEEPCRFRDQGVDWSGSNR</sequence>
<evidence type="ECO:0000313" key="2">
    <source>
        <dbReference type="Proteomes" id="UP000299102"/>
    </source>
</evidence>
<evidence type="ECO:0000313" key="1">
    <source>
        <dbReference type="EMBL" id="GBP32275.1"/>
    </source>
</evidence>
<keyword evidence="2" id="KW-1185">Reference proteome</keyword>
<gene>
    <name evidence="1" type="ORF">EVAR_86107_1</name>
</gene>
<dbReference type="EMBL" id="BGZK01000257">
    <property type="protein sequence ID" value="GBP32275.1"/>
    <property type="molecule type" value="Genomic_DNA"/>
</dbReference>
<name>A0A4C1V1Z6_EUMVA</name>
<dbReference type="Proteomes" id="UP000299102">
    <property type="component" value="Unassembled WGS sequence"/>
</dbReference>
<proteinExistence type="predicted"/>
<protein>
    <submittedName>
        <fullName evidence="1">Uncharacterized protein</fullName>
    </submittedName>
</protein>
<accession>A0A4C1V1Z6</accession>
<organism evidence="1 2">
    <name type="scientific">Eumeta variegata</name>
    <name type="common">Bagworm moth</name>
    <name type="synonym">Eumeta japonica</name>
    <dbReference type="NCBI Taxonomy" id="151549"/>
    <lineage>
        <taxon>Eukaryota</taxon>
        <taxon>Metazoa</taxon>
        <taxon>Ecdysozoa</taxon>
        <taxon>Arthropoda</taxon>
        <taxon>Hexapoda</taxon>
        <taxon>Insecta</taxon>
        <taxon>Pterygota</taxon>
        <taxon>Neoptera</taxon>
        <taxon>Endopterygota</taxon>
        <taxon>Lepidoptera</taxon>
        <taxon>Glossata</taxon>
        <taxon>Ditrysia</taxon>
        <taxon>Tineoidea</taxon>
        <taxon>Psychidae</taxon>
        <taxon>Oiketicinae</taxon>
        <taxon>Eumeta</taxon>
    </lineage>
</organism>